<dbReference type="InterPro" id="IPR002937">
    <property type="entry name" value="Amino_oxidase"/>
</dbReference>
<comment type="pathway">
    <text evidence="4 12">Porphyrin-containing compound metabolism; protoheme biosynthesis.</text>
</comment>
<dbReference type="PANTHER" id="PTHR42923">
    <property type="entry name" value="PROTOPORPHYRINOGEN OXIDASE"/>
    <property type="match status" value="1"/>
</dbReference>
<comment type="similarity">
    <text evidence="5 12">Belongs to the protoporphyrinogen/coproporphyrinogen oxidase family. Coproporphyrinogen III oxidase subfamily.</text>
</comment>
<evidence type="ECO:0000256" key="5">
    <source>
        <dbReference type="ARBA" id="ARBA00008310"/>
    </source>
</evidence>
<accession>A0A5C4QNJ0</accession>
<evidence type="ECO:0000256" key="3">
    <source>
        <dbReference type="ARBA" id="ARBA00002185"/>
    </source>
</evidence>
<evidence type="ECO:0000256" key="4">
    <source>
        <dbReference type="ARBA" id="ARBA00004744"/>
    </source>
</evidence>
<reference evidence="14 15" key="1">
    <citation type="submission" date="2019-06" db="EMBL/GenBank/DDBJ databases">
        <title>Micromonospora ordensis sp. nov., isolated from deep marine sediment.</title>
        <authorList>
            <person name="Veyisoglu A."/>
            <person name="Carro L."/>
            <person name="Klenk H.-P."/>
            <person name="Sahin N."/>
        </authorList>
    </citation>
    <scope>NUCLEOTIDE SEQUENCE [LARGE SCALE GENOMIC DNA]</scope>
    <source>
        <strain evidence="14 15">S2509</strain>
    </source>
</reference>
<keyword evidence="8 12" id="KW-0285">Flavoprotein</keyword>
<feature type="domain" description="Amine oxidase" evidence="13">
    <location>
        <begin position="12"/>
        <end position="447"/>
    </location>
</feature>
<dbReference type="GO" id="GO:0004729">
    <property type="term" value="F:oxygen-dependent protoporphyrinogen oxidase activity"/>
    <property type="evidence" value="ECO:0007669"/>
    <property type="project" value="UniProtKB-UniRule"/>
</dbReference>
<dbReference type="SUPFAM" id="SSF51905">
    <property type="entry name" value="FAD/NAD(P)-binding domain"/>
    <property type="match status" value="1"/>
</dbReference>
<dbReference type="NCBIfam" id="TIGR00562">
    <property type="entry name" value="proto_IX_ox"/>
    <property type="match status" value="1"/>
</dbReference>
<comment type="subcellular location">
    <subcellularLocation>
        <location evidence="12">Cytoplasm</location>
    </subcellularLocation>
</comment>
<keyword evidence="10 12" id="KW-0560">Oxidoreductase</keyword>
<evidence type="ECO:0000256" key="12">
    <source>
        <dbReference type="RuleBase" id="RU364052"/>
    </source>
</evidence>
<evidence type="ECO:0000256" key="11">
    <source>
        <dbReference type="ARBA" id="ARBA00023133"/>
    </source>
</evidence>
<dbReference type="InterPro" id="IPR050464">
    <property type="entry name" value="Zeta_carotene_desat/Oxidored"/>
</dbReference>
<evidence type="ECO:0000313" key="15">
    <source>
        <dbReference type="Proteomes" id="UP000306145"/>
    </source>
</evidence>
<comment type="caution">
    <text evidence="14">The sequence shown here is derived from an EMBL/GenBank/DDBJ whole genome shotgun (WGS) entry which is preliminary data.</text>
</comment>
<dbReference type="RefSeq" id="WP_139584980.1">
    <property type="nucleotide sequence ID" value="NZ_VDFY01000155.1"/>
</dbReference>
<dbReference type="Gene3D" id="3.50.50.60">
    <property type="entry name" value="FAD/NAD(P)-binding domain"/>
    <property type="match status" value="1"/>
</dbReference>
<evidence type="ECO:0000313" key="14">
    <source>
        <dbReference type="EMBL" id="TNH28491.1"/>
    </source>
</evidence>
<evidence type="ECO:0000256" key="7">
    <source>
        <dbReference type="ARBA" id="ARBA00019046"/>
    </source>
</evidence>
<dbReference type="InterPro" id="IPR004572">
    <property type="entry name" value="Protoporphyrinogen_oxidase"/>
</dbReference>
<evidence type="ECO:0000256" key="6">
    <source>
        <dbReference type="ARBA" id="ARBA00012402"/>
    </source>
</evidence>
<name>A0A5C4QNJ0_9ACTN</name>
<evidence type="ECO:0000256" key="9">
    <source>
        <dbReference type="ARBA" id="ARBA00022827"/>
    </source>
</evidence>
<evidence type="ECO:0000259" key="13">
    <source>
        <dbReference type="Pfam" id="PF01593"/>
    </source>
</evidence>
<keyword evidence="12" id="KW-0963">Cytoplasm</keyword>
<protein>
    <recommendedName>
        <fullName evidence="7 12">Coproporphyrinogen III oxidase</fullName>
        <ecNumber evidence="6 12">1.3.3.15</ecNumber>
    </recommendedName>
</protein>
<dbReference type="EC" id="1.3.3.15" evidence="6 12"/>
<evidence type="ECO:0000256" key="10">
    <source>
        <dbReference type="ARBA" id="ARBA00023002"/>
    </source>
</evidence>
<dbReference type="InterPro" id="IPR036188">
    <property type="entry name" value="FAD/NAD-bd_sf"/>
</dbReference>
<dbReference type="EMBL" id="VDFY01000155">
    <property type="protein sequence ID" value="TNH28491.1"/>
    <property type="molecule type" value="Genomic_DNA"/>
</dbReference>
<comment type="cofactor">
    <cofactor evidence="2 12">
        <name>FAD</name>
        <dbReference type="ChEBI" id="CHEBI:57692"/>
    </cofactor>
</comment>
<dbReference type="OrthoDB" id="4496419at2"/>
<evidence type="ECO:0000256" key="1">
    <source>
        <dbReference type="ARBA" id="ARBA00001755"/>
    </source>
</evidence>
<evidence type="ECO:0000256" key="8">
    <source>
        <dbReference type="ARBA" id="ARBA00022630"/>
    </source>
</evidence>
<dbReference type="SUPFAM" id="SSF54373">
    <property type="entry name" value="FAD-linked reductases, C-terminal domain"/>
    <property type="match status" value="1"/>
</dbReference>
<dbReference type="Pfam" id="PF01593">
    <property type="entry name" value="Amino_oxidase"/>
    <property type="match status" value="1"/>
</dbReference>
<keyword evidence="15" id="KW-1185">Reference proteome</keyword>
<keyword evidence="9 12" id="KW-0274">FAD</keyword>
<keyword evidence="11 12" id="KW-0350">Heme biosynthesis</keyword>
<comment type="catalytic activity">
    <reaction evidence="1">
        <text>coproporphyrinogen III + 3 O2 = coproporphyrin III + 3 H2O2</text>
        <dbReference type="Rhea" id="RHEA:43436"/>
        <dbReference type="ChEBI" id="CHEBI:15379"/>
        <dbReference type="ChEBI" id="CHEBI:16240"/>
        <dbReference type="ChEBI" id="CHEBI:57309"/>
        <dbReference type="ChEBI" id="CHEBI:131725"/>
        <dbReference type="EC" id="1.3.3.15"/>
    </reaction>
    <physiologicalReaction direction="left-to-right" evidence="1">
        <dbReference type="Rhea" id="RHEA:43437"/>
    </physiologicalReaction>
</comment>
<dbReference type="AlphaFoldDB" id="A0A5C4QNJ0"/>
<gene>
    <name evidence="14" type="primary">hemG</name>
    <name evidence="14" type="ORF">FHG89_14865</name>
</gene>
<dbReference type="Gene3D" id="3.90.660.20">
    <property type="entry name" value="Protoporphyrinogen oxidase, mitochondrial, domain 2"/>
    <property type="match status" value="1"/>
</dbReference>
<dbReference type="GO" id="GO:0006783">
    <property type="term" value="P:heme biosynthetic process"/>
    <property type="evidence" value="ECO:0007669"/>
    <property type="project" value="UniProtKB-UniRule"/>
</dbReference>
<organism evidence="14 15">
    <name type="scientific">Micromonospora orduensis</name>
    <dbReference type="NCBI Taxonomy" id="1420891"/>
    <lineage>
        <taxon>Bacteria</taxon>
        <taxon>Bacillati</taxon>
        <taxon>Actinomycetota</taxon>
        <taxon>Actinomycetes</taxon>
        <taxon>Micromonosporales</taxon>
        <taxon>Micromonosporaceae</taxon>
        <taxon>Micromonospora</taxon>
    </lineage>
</organism>
<comment type="function">
    <text evidence="3 12">Involved in coproporphyrin-dependent heme b biosynthesis. Catalyzes the oxidation of coproporphyrinogen III to coproporphyrin III.</text>
</comment>
<dbReference type="UniPathway" id="UPA00252"/>
<dbReference type="GO" id="GO:0005737">
    <property type="term" value="C:cytoplasm"/>
    <property type="evidence" value="ECO:0007669"/>
    <property type="project" value="UniProtKB-SubCell"/>
</dbReference>
<dbReference type="Proteomes" id="UP000306145">
    <property type="component" value="Unassembled WGS sequence"/>
</dbReference>
<dbReference type="PANTHER" id="PTHR42923:SF3">
    <property type="entry name" value="PROTOPORPHYRINOGEN OXIDASE"/>
    <property type="match status" value="1"/>
</dbReference>
<sequence>MRKRVAIIGGGITGLAAAVRIRDQAPPDTDIIVYEQSGALGGKLRTGELTGATVERGAEAFLAGAPDGTESAAVHLARRLSLGDALVHPSAVQAALAVGGRLEPIPAGTLMGIPRAYDGDDRDTGTPLLGPHDDVTVGALVRARYGDDVVNRLVDPLLGGVYAGQADQLSLAATMPALAAAARTEHTLTAAVRAAQAGTVRVPGRPMFATINGGLSRLVEAAAAASGARINLGLPVHGLARTENGWRLQLAAAPAGHVEDVDAVVLAVPATAASRLLRSAGDTSGSAVVGALSYASVALVAMALPSDTPLPELSGFLVPPTEGTLVKAATFVTRKWPAPGPPDASVIIRASLGHAGDQQRLQHDDTTLAEHAHTELGTLLDADLPPPIAFWVQRWEHALPQYRTGHLQRIASARAGLPPGLALAGAAYDGIGIPACITSGEAAADDVSKYLACP</sequence>
<evidence type="ECO:0000256" key="2">
    <source>
        <dbReference type="ARBA" id="ARBA00001974"/>
    </source>
</evidence>
<dbReference type="Gene3D" id="1.10.3110.10">
    <property type="entry name" value="protoporphyrinogen ix oxidase, domain 3"/>
    <property type="match status" value="1"/>
</dbReference>
<proteinExistence type="inferred from homology"/>